<dbReference type="Proteomes" id="UP000095281">
    <property type="component" value="Unplaced"/>
</dbReference>
<evidence type="ECO:0000313" key="2">
    <source>
        <dbReference type="Proteomes" id="UP000095281"/>
    </source>
</evidence>
<keyword evidence="1" id="KW-0732">Signal</keyword>
<protein>
    <submittedName>
        <fullName evidence="3">Uncharacterized protein</fullName>
    </submittedName>
</protein>
<feature type="signal peptide" evidence="1">
    <location>
        <begin position="1"/>
        <end position="25"/>
    </location>
</feature>
<dbReference type="WBParaSite" id="MhA1_Contig566.frz3.gene6">
    <property type="protein sequence ID" value="MhA1_Contig566.frz3.gene6"/>
    <property type="gene ID" value="MhA1_Contig566.frz3.gene6"/>
</dbReference>
<sequence length="152" mass="16155">MAASKLVKIIFALLMIFINLLEIQSCGPYGGYGGLPFDPSILMRNPQALQPIIASMPPQQVASLLPAYGQFASQYPQYIPVIIGMLTPAQKYALAASPMINDYPFLQQYLSPYGGPQGYGPPLGSPLGTQGFGIPQGYGIPQGQGIPQIIPG</sequence>
<evidence type="ECO:0000313" key="3">
    <source>
        <dbReference type="WBParaSite" id="MhA1_Contig566.frz3.gene6"/>
    </source>
</evidence>
<reference evidence="3" key="1">
    <citation type="submission" date="2016-11" db="UniProtKB">
        <authorList>
            <consortium name="WormBaseParasite"/>
        </authorList>
    </citation>
    <scope>IDENTIFICATION</scope>
</reference>
<proteinExistence type="predicted"/>
<evidence type="ECO:0000256" key="1">
    <source>
        <dbReference type="SAM" id="SignalP"/>
    </source>
</evidence>
<keyword evidence="2" id="KW-1185">Reference proteome</keyword>
<organism evidence="2 3">
    <name type="scientific">Meloidogyne hapla</name>
    <name type="common">Root-knot nematode worm</name>
    <dbReference type="NCBI Taxonomy" id="6305"/>
    <lineage>
        <taxon>Eukaryota</taxon>
        <taxon>Metazoa</taxon>
        <taxon>Ecdysozoa</taxon>
        <taxon>Nematoda</taxon>
        <taxon>Chromadorea</taxon>
        <taxon>Rhabditida</taxon>
        <taxon>Tylenchina</taxon>
        <taxon>Tylenchomorpha</taxon>
        <taxon>Tylenchoidea</taxon>
        <taxon>Meloidogynidae</taxon>
        <taxon>Meloidogyninae</taxon>
        <taxon>Meloidogyne</taxon>
    </lineage>
</organism>
<accession>A0A1I8BUP1</accession>
<name>A0A1I8BUP1_MELHA</name>
<feature type="chain" id="PRO_5009316186" evidence="1">
    <location>
        <begin position="26"/>
        <end position="152"/>
    </location>
</feature>
<dbReference type="AlphaFoldDB" id="A0A1I8BUP1"/>